<dbReference type="RefSeq" id="WP_205721325.1">
    <property type="nucleotide sequence ID" value="NZ_CP070608.1"/>
</dbReference>
<sequence length="282" mass="33510">MLKSPPDFIIAGAPKAGSSLLYELLRQHSEIKMSVGKEPNIYLNNWGNDITEYQFEGVSLNQLKGEATVGYFNNRDVPQRIYKTNPKTKLIFCLRNPIDRTYSHYWHGVKGMYEKRSWENIIEQEINFDEYLFSHSLYNTNINHFLEYFSVKNIHFFILEDYEREGVSILNKTLSFLGVKDVSHNLIQTSEIINKGKTYKNVWLQTLLNWFKTNKRFVPKYVRKQLSNQYDYIKKANETEIPNSTLTEKHRKMLMSLFSDEVKKLSKTFSIEFSWEDFRKVY</sequence>
<organism evidence="4 5">
    <name type="scientific">Fulvivirga lutea</name>
    <dbReference type="NCBI Taxonomy" id="2810512"/>
    <lineage>
        <taxon>Bacteria</taxon>
        <taxon>Pseudomonadati</taxon>
        <taxon>Bacteroidota</taxon>
        <taxon>Cytophagia</taxon>
        <taxon>Cytophagales</taxon>
        <taxon>Fulvivirgaceae</taxon>
        <taxon>Fulvivirga</taxon>
    </lineage>
</organism>
<feature type="domain" description="Sulfotransferase" evidence="3">
    <location>
        <begin position="5"/>
        <end position="190"/>
    </location>
</feature>
<dbReference type="InterPro" id="IPR000863">
    <property type="entry name" value="Sulfotransferase_dom"/>
</dbReference>
<dbReference type="PANTHER" id="PTHR10605:SF56">
    <property type="entry name" value="BIFUNCTIONAL HEPARAN SULFATE N-DEACETYLASE_N-SULFOTRANSFERASE"/>
    <property type="match status" value="1"/>
</dbReference>
<gene>
    <name evidence="4" type="ORF">JR347_14590</name>
</gene>
<dbReference type="InterPro" id="IPR027417">
    <property type="entry name" value="P-loop_NTPase"/>
</dbReference>
<accession>A0A974WES4</accession>
<evidence type="ECO:0000256" key="1">
    <source>
        <dbReference type="ARBA" id="ARBA00022679"/>
    </source>
</evidence>
<keyword evidence="1" id="KW-0808">Transferase</keyword>
<dbReference type="Pfam" id="PF00685">
    <property type="entry name" value="Sulfotransfer_1"/>
    <property type="match status" value="1"/>
</dbReference>
<dbReference type="EMBL" id="CP070608">
    <property type="protein sequence ID" value="QSE96811.1"/>
    <property type="molecule type" value="Genomic_DNA"/>
</dbReference>
<keyword evidence="5" id="KW-1185">Reference proteome</keyword>
<name>A0A974WES4_9BACT</name>
<dbReference type="SUPFAM" id="SSF52540">
    <property type="entry name" value="P-loop containing nucleoside triphosphate hydrolases"/>
    <property type="match status" value="1"/>
</dbReference>
<dbReference type="PANTHER" id="PTHR10605">
    <property type="entry name" value="HEPARAN SULFATE SULFOTRANSFERASE"/>
    <property type="match status" value="1"/>
</dbReference>
<evidence type="ECO:0000259" key="3">
    <source>
        <dbReference type="Pfam" id="PF00685"/>
    </source>
</evidence>
<keyword evidence="2" id="KW-0325">Glycoprotein</keyword>
<dbReference type="InterPro" id="IPR037359">
    <property type="entry name" value="NST/OST"/>
</dbReference>
<dbReference type="KEGG" id="fuv:JR347_14590"/>
<evidence type="ECO:0000313" key="4">
    <source>
        <dbReference type="EMBL" id="QSE96811.1"/>
    </source>
</evidence>
<dbReference type="Gene3D" id="3.40.50.300">
    <property type="entry name" value="P-loop containing nucleotide triphosphate hydrolases"/>
    <property type="match status" value="1"/>
</dbReference>
<dbReference type="AlphaFoldDB" id="A0A974WES4"/>
<protein>
    <submittedName>
        <fullName evidence="4">Sulfotransferase domain-containing protein</fullName>
    </submittedName>
</protein>
<dbReference type="Proteomes" id="UP000662783">
    <property type="component" value="Chromosome"/>
</dbReference>
<evidence type="ECO:0000313" key="5">
    <source>
        <dbReference type="Proteomes" id="UP000662783"/>
    </source>
</evidence>
<proteinExistence type="predicted"/>
<dbReference type="GO" id="GO:0008146">
    <property type="term" value="F:sulfotransferase activity"/>
    <property type="evidence" value="ECO:0007669"/>
    <property type="project" value="InterPro"/>
</dbReference>
<reference evidence="4" key="1">
    <citation type="submission" date="2021-02" db="EMBL/GenBank/DDBJ databases">
        <title>Fulvivirga sp. S481 isolated from sea water.</title>
        <authorList>
            <person name="Bae S.S."/>
            <person name="Baek K."/>
        </authorList>
    </citation>
    <scope>NUCLEOTIDE SEQUENCE</scope>
    <source>
        <strain evidence="4">S481</strain>
    </source>
</reference>
<evidence type="ECO:0000256" key="2">
    <source>
        <dbReference type="ARBA" id="ARBA00023180"/>
    </source>
</evidence>